<feature type="compositionally biased region" description="Basic residues" evidence="5">
    <location>
        <begin position="90"/>
        <end position="102"/>
    </location>
</feature>
<evidence type="ECO:0000256" key="5">
    <source>
        <dbReference type="SAM" id="MobiDB-lite"/>
    </source>
</evidence>
<dbReference type="InterPro" id="IPR027417">
    <property type="entry name" value="P-loop_NTPase"/>
</dbReference>
<keyword evidence="4" id="KW-0067">ATP-binding</keyword>
<organism evidence="6 7">
    <name type="scientific">Panicum virgatum</name>
    <name type="common">Blackwell switchgrass</name>
    <dbReference type="NCBI Taxonomy" id="38727"/>
    <lineage>
        <taxon>Eukaryota</taxon>
        <taxon>Viridiplantae</taxon>
        <taxon>Streptophyta</taxon>
        <taxon>Embryophyta</taxon>
        <taxon>Tracheophyta</taxon>
        <taxon>Spermatophyta</taxon>
        <taxon>Magnoliopsida</taxon>
        <taxon>Liliopsida</taxon>
        <taxon>Poales</taxon>
        <taxon>Poaceae</taxon>
        <taxon>PACMAD clade</taxon>
        <taxon>Panicoideae</taxon>
        <taxon>Panicodae</taxon>
        <taxon>Paniceae</taxon>
        <taxon>Panicinae</taxon>
        <taxon>Panicum</taxon>
        <taxon>Panicum sect. Hiantes</taxon>
    </lineage>
</organism>
<dbReference type="GO" id="GO:0004386">
    <property type="term" value="F:helicase activity"/>
    <property type="evidence" value="ECO:0007669"/>
    <property type="project" value="UniProtKB-KW"/>
</dbReference>
<sequence length="355" mass="39047">MLSSGRRPKLLHGLTAPSRACVRLGLGVSESLAVLPRVGAASGRLGFRRAQLGGSGGKPAQGSRTFTAPITLQAASMDGTNALILPCKRKNKAQGKAKNGKKNRQDPKISKTKLKKLQKLEEEKQKRVLQARSFEILRNHKISIDEYSLLHASATIGQAETLKNKLRWAAQFSRAGLVVPEELSLLKKDDCQKDSGSSEASEEVFPCKFFDSTDAKQCSRNLTGRKSKNGIENDAMKEVECERMIDIGMSNPEPETEGTLDLFDVLDSTIKPSVPSSSCEEIDMQDEELIQEETVVEECFNPPIVVPVSRPYKVEKARRDLPIIMMEQEIMEAIYENSVVILCGETGCGKITQVP</sequence>
<dbReference type="Gene3D" id="3.40.50.300">
    <property type="entry name" value="P-loop containing nucleotide triphosphate hydrolases"/>
    <property type="match status" value="1"/>
</dbReference>
<keyword evidence="3" id="KW-0347">Helicase</keyword>
<proteinExistence type="predicted"/>
<evidence type="ECO:0000256" key="3">
    <source>
        <dbReference type="ARBA" id="ARBA00022806"/>
    </source>
</evidence>
<protein>
    <submittedName>
        <fullName evidence="6">Uncharacterized protein</fullName>
    </submittedName>
</protein>
<evidence type="ECO:0000256" key="4">
    <source>
        <dbReference type="ARBA" id="ARBA00022840"/>
    </source>
</evidence>
<dbReference type="Proteomes" id="UP000823388">
    <property type="component" value="Chromosome 6N"/>
</dbReference>
<dbReference type="GO" id="GO:0005730">
    <property type="term" value="C:nucleolus"/>
    <property type="evidence" value="ECO:0007669"/>
    <property type="project" value="TreeGrafter"/>
</dbReference>
<dbReference type="GO" id="GO:0003723">
    <property type="term" value="F:RNA binding"/>
    <property type="evidence" value="ECO:0007669"/>
    <property type="project" value="TreeGrafter"/>
</dbReference>
<dbReference type="AlphaFoldDB" id="A0A8T0QXL6"/>
<comment type="caution">
    <text evidence="6">The sequence shown here is derived from an EMBL/GenBank/DDBJ whole genome shotgun (WGS) entry which is preliminary data.</text>
</comment>
<dbReference type="GO" id="GO:0005524">
    <property type="term" value="F:ATP binding"/>
    <property type="evidence" value="ECO:0007669"/>
    <property type="project" value="UniProtKB-KW"/>
</dbReference>
<keyword evidence="1" id="KW-0547">Nucleotide-binding</keyword>
<evidence type="ECO:0000313" key="7">
    <source>
        <dbReference type="Proteomes" id="UP000823388"/>
    </source>
</evidence>
<dbReference type="GO" id="GO:0016787">
    <property type="term" value="F:hydrolase activity"/>
    <property type="evidence" value="ECO:0007669"/>
    <property type="project" value="UniProtKB-KW"/>
</dbReference>
<name>A0A8T0QXL6_PANVG</name>
<dbReference type="GO" id="GO:0000462">
    <property type="term" value="P:maturation of SSU-rRNA from tricistronic rRNA transcript (SSU-rRNA, 5.8S rRNA, LSU-rRNA)"/>
    <property type="evidence" value="ECO:0007669"/>
    <property type="project" value="TreeGrafter"/>
</dbReference>
<feature type="region of interest" description="Disordered" evidence="5">
    <location>
        <begin position="90"/>
        <end position="110"/>
    </location>
</feature>
<gene>
    <name evidence="6" type="ORF">PVAP13_6NG194006</name>
</gene>
<evidence type="ECO:0000256" key="2">
    <source>
        <dbReference type="ARBA" id="ARBA00022801"/>
    </source>
</evidence>
<accession>A0A8T0QXL6</accession>
<reference evidence="6 7" key="1">
    <citation type="submission" date="2020-05" db="EMBL/GenBank/DDBJ databases">
        <title>WGS assembly of Panicum virgatum.</title>
        <authorList>
            <person name="Lovell J.T."/>
            <person name="Jenkins J."/>
            <person name="Shu S."/>
            <person name="Juenger T.E."/>
            <person name="Schmutz J."/>
        </authorList>
    </citation>
    <scope>NUCLEOTIDE SEQUENCE [LARGE SCALE GENOMIC DNA]</scope>
    <source>
        <strain evidence="7">cv. AP13</strain>
    </source>
</reference>
<dbReference type="PANTHER" id="PTHR18934">
    <property type="entry name" value="ATP-DEPENDENT RNA HELICASE"/>
    <property type="match status" value="1"/>
</dbReference>
<evidence type="ECO:0000313" key="6">
    <source>
        <dbReference type="EMBL" id="KAG2577719.1"/>
    </source>
</evidence>
<evidence type="ECO:0000256" key="1">
    <source>
        <dbReference type="ARBA" id="ARBA00022741"/>
    </source>
</evidence>
<dbReference type="EMBL" id="CM029048">
    <property type="protein sequence ID" value="KAG2577719.1"/>
    <property type="molecule type" value="Genomic_DNA"/>
</dbReference>
<keyword evidence="7" id="KW-1185">Reference proteome</keyword>
<dbReference type="PANTHER" id="PTHR18934:SF99">
    <property type="entry name" value="ATP-DEPENDENT RNA HELICASE DHX37-RELATED"/>
    <property type="match status" value="1"/>
</dbReference>
<keyword evidence="2" id="KW-0378">Hydrolase</keyword>